<dbReference type="SUPFAM" id="SSF53448">
    <property type="entry name" value="Nucleotide-diphospho-sugar transferases"/>
    <property type="match status" value="1"/>
</dbReference>
<dbReference type="PANTHER" id="PTHR32385:SF15">
    <property type="entry name" value="INOSITOL PHOSPHOCERAMIDE MANNOSYLTRANSFERASE 1"/>
    <property type="match status" value="1"/>
</dbReference>
<keyword evidence="3" id="KW-1185">Reference proteome</keyword>
<dbReference type="AlphaFoldDB" id="A0A7V7UBM3"/>
<reference evidence="2 3" key="1">
    <citation type="submission" date="2019-09" db="EMBL/GenBank/DDBJ databases">
        <authorList>
            <person name="Valk L.C."/>
        </authorList>
    </citation>
    <scope>NUCLEOTIDE SEQUENCE [LARGE SCALE GENOMIC DNA]</scope>
    <source>
        <strain evidence="2">GalUA</strain>
    </source>
</reference>
<dbReference type="GO" id="GO:0051999">
    <property type="term" value="P:mannosyl-inositol phosphorylceramide biosynthetic process"/>
    <property type="evidence" value="ECO:0007669"/>
    <property type="project" value="TreeGrafter"/>
</dbReference>
<evidence type="ECO:0000313" key="3">
    <source>
        <dbReference type="Proteomes" id="UP000461768"/>
    </source>
</evidence>
<evidence type="ECO:0000256" key="1">
    <source>
        <dbReference type="ARBA" id="ARBA00022679"/>
    </source>
</evidence>
<dbReference type="GO" id="GO:0000030">
    <property type="term" value="F:mannosyltransferase activity"/>
    <property type="evidence" value="ECO:0007669"/>
    <property type="project" value="TreeGrafter"/>
</dbReference>
<dbReference type="RefSeq" id="WP_151145337.1">
    <property type="nucleotide sequence ID" value="NZ_WAGX01000005.1"/>
</dbReference>
<dbReference type="InterPro" id="IPR029044">
    <property type="entry name" value="Nucleotide-diphossugar_trans"/>
</dbReference>
<dbReference type="GO" id="GO:0016020">
    <property type="term" value="C:membrane"/>
    <property type="evidence" value="ECO:0007669"/>
    <property type="project" value="GOC"/>
</dbReference>
<sequence>MIPKIIHYCWFGGGTLPESDKKNIESWRKYCPDYQIIEWNEENYDITSSKYMKDAYDKKKWGFVPDFARFDIVYKYGGFYFDTDVEIVKSLNPLLGYRAVMGFEKMDSVNGGHGFGAEPGNDIIKELRDMYFNLNFILEDGKLNLTPSPVYITKQLQSKGLNLNNTIQNLGNMTVLPTDFFCPLEYDTGKLRVSSNTFSIHWFNASWLDEKNRKRVIIERKIKNLLGHKLGGSISDGYWKICRLTDLYKEKGSIAVLDKICSKVTGRKQ</sequence>
<keyword evidence="1 2" id="KW-0808">Transferase</keyword>
<organism evidence="2 3">
    <name type="scientific">Candidatus Galacturonatibacter soehngenii</name>
    <dbReference type="NCBI Taxonomy" id="2307010"/>
    <lineage>
        <taxon>Bacteria</taxon>
        <taxon>Bacillati</taxon>
        <taxon>Bacillota</taxon>
        <taxon>Clostridia</taxon>
        <taxon>Lachnospirales</taxon>
        <taxon>Lachnospiraceae</taxon>
        <taxon>Candidatus Galacturonatibacter</taxon>
    </lineage>
</organism>
<protein>
    <submittedName>
        <fullName evidence="2">Glycosyl transferase</fullName>
    </submittedName>
</protein>
<dbReference type="InterPro" id="IPR051706">
    <property type="entry name" value="Glycosyltransferase_domain"/>
</dbReference>
<accession>A0A7V7UBM3</accession>
<dbReference type="EMBL" id="WAGX01000005">
    <property type="protein sequence ID" value="KAB1438243.1"/>
    <property type="molecule type" value="Genomic_DNA"/>
</dbReference>
<proteinExistence type="predicted"/>
<dbReference type="PANTHER" id="PTHR32385">
    <property type="entry name" value="MANNOSYL PHOSPHORYLINOSITOL CERAMIDE SYNTHASE"/>
    <property type="match status" value="1"/>
</dbReference>
<comment type="caution">
    <text evidence="2">The sequence shown here is derived from an EMBL/GenBank/DDBJ whole genome shotgun (WGS) entry which is preliminary data.</text>
</comment>
<evidence type="ECO:0000313" key="2">
    <source>
        <dbReference type="EMBL" id="KAB1438243.1"/>
    </source>
</evidence>
<dbReference type="OrthoDB" id="9802987at2"/>
<name>A0A7V7UBM3_9FIRM</name>
<dbReference type="Pfam" id="PF04488">
    <property type="entry name" value="Gly_transf_sug"/>
    <property type="match status" value="1"/>
</dbReference>
<dbReference type="InterPro" id="IPR007577">
    <property type="entry name" value="GlycoTrfase_DXD_sugar-bd_CS"/>
</dbReference>
<dbReference type="Gene3D" id="3.90.550.20">
    <property type="match status" value="1"/>
</dbReference>
<gene>
    <name evidence="2" type="ORF">F7O84_11880</name>
</gene>
<reference evidence="2 3" key="2">
    <citation type="submission" date="2020-02" db="EMBL/GenBank/DDBJ databases">
        <title>Candidatus Galacturonibacter soehngenii shows hetero-acetogenic catabolism of galacturonic acid but lacks a canonical carbon monoxide dehydrogenase/acetyl-CoA synthase complex.</title>
        <authorList>
            <person name="Diender M."/>
            <person name="Stouten G.R."/>
            <person name="Petersen J.F."/>
            <person name="Nielsen P.H."/>
            <person name="Dueholm M.S."/>
            <person name="Pronk J.T."/>
            <person name="Van Loosdrecht M.C.M."/>
        </authorList>
    </citation>
    <scope>NUCLEOTIDE SEQUENCE [LARGE SCALE GENOMIC DNA]</scope>
    <source>
        <strain evidence="2">GalUA</strain>
    </source>
</reference>
<dbReference type="Proteomes" id="UP000461768">
    <property type="component" value="Unassembled WGS sequence"/>
</dbReference>